<dbReference type="InterPro" id="IPR041698">
    <property type="entry name" value="Methyltransf_25"/>
</dbReference>
<organism evidence="3 4">
    <name type="scientific">Blastopirellula marina</name>
    <dbReference type="NCBI Taxonomy" id="124"/>
    <lineage>
        <taxon>Bacteria</taxon>
        <taxon>Pseudomonadati</taxon>
        <taxon>Planctomycetota</taxon>
        <taxon>Planctomycetia</taxon>
        <taxon>Pirellulales</taxon>
        <taxon>Pirellulaceae</taxon>
        <taxon>Blastopirellula</taxon>
    </lineage>
</organism>
<dbReference type="GO" id="GO:0016740">
    <property type="term" value="F:transferase activity"/>
    <property type="evidence" value="ECO:0007669"/>
    <property type="project" value="UniProtKB-KW"/>
</dbReference>
<accession>A0A2S8FGY3</accession>
<evidence type="ECO:0000259" key="2">
    <source>
        <dbReference type="Pfam" id="PF13649"/>
    </source>
</evidence>
<protein>
    <recommendedName>
        <fullName evidence="2">Methyltransferase domain-containing protein</fullName>
    </recommendedName>
</protein>
<evidence type="ECO:0000313" key="4">
    <source>
        <dbReference type="Proteomes" id="UP000239388"/>
    </source>
</evidence>
<evidence type="ECO:0000313" key="3">
    <source>
        <dbReference type="EMBL" id="PQO31438.1"/>
    </source>
</evidence>
<keyword evidence="1" id="KW-0808">Transferase</keyword>
<dbReference type="Pfam" id="PF13649">
    <property type="entry name" value="Methyltransf_25"/>
    <property type="match status" value="1"/>
</dbReference>
<dbReference type="Gene3D" id="3.40.50.150">
    <property type="entry name" value="Vaccinia Virus protein VP39"/>
    <property type="match status" value="1"/>
</dbReference>
<dbReference type="CDD" id="cd02440">
    <property type="entry name" value="AdoMet_MTases"/>
    <property type="match status" value="1"/>
</dbReference>
<evidence type="ECO:0000256" key="1">
    <source>
        <dbReference type="ARBA" id="ARBA00022679"/>
    </source>
</evidence>
<dbReference type="EMBL" id="PUIB01000019">
    <property type="protein sequence ID" value="PQO31438.1"/>
    <property type="molecule type" value="Genomic_DNA"/>
</dbReference>
<dbReference type="Proteomes" id="UP000239388">
    <property type="component" value="Unassembled WGS sequence"/>
</dbReference>
<name>A0A2S8FGY3_9BACT</name>
<dbReference type="InterPro" id="IPR029063">
    <property type="entry name" value="SAM-dependent_MTases_sf"/>
</dbReference>
<feature type="domain" description="Methyltransferase" evidence="2">
    <location>
        <begin position="76"/>
        <end position="170"/>
    </location>
</feature>
<gene>
    <name evidence="3" type="ORF">C5Y98_18580</name>
</gene>
<sequence length="268" mass="30174">MLQGQALIRASKTDQAWKQWGDVDPYYGVITDDKFRSDKLDEQTRQEFFQTGQQSVDHVLKLCRKHIRPDFAPQTVLDYGCGVGRMAIAFAQHAQHVTGIDVSEGMLAEAKANQQRFGIENIELLRIAGTTLPTDKRFDLVHCYIVLQHIHPQQGIEIFRQLVAAVADGGVGAIQLTYSQEKFADNCGRPPHFPSLRTLWRSVWGNSFLRKWLGALLGSPKSPPMQMNPYSLNSIFFLLQRAGAKDLHVEFTNHGGHLGVFLIFTKQA</sequence>
<dbReference type="SUPFAM" id="SSF53335">
    <property type="entry name" value="S-adenosyl-L-methionine-dependent methyltransferases"/>
    <property type="match status" value="1"/>
</dbReference>
<proteinExistence type="predicted"/>
<reference evidence="3 4" key="1">
    <citation type="submission" date="2018-02" db="EMBL/GenBank/DDBJ databases">
        <title>Comparative genomes isolates from brazilian mangrove.</title>
        <authorList>
            <person name="Araujo J.E."/>
            <person name="Taketani R.G."/>
            <person name="Silva M.C.P."/>
            <person name="Loureco M.V."/>
            <person name="Andreote F.D."/>
        </authorList>
    </citation>
    <scope>NUCLEOTIDE SEQUENCE [LARGE SCALE GENOMIC DNA]</scope>
    <source>
        <strain evidence="3 4">NAP PRIS-MGV</strain>
    </source>
</reference>
<comment type="caution">
    <text evidence="3">The sequence shown here is derived from an EMBL/GenBank/DDBJ whole genome shotgun (WGS) entry which is preliminary data.</text>
</comment>
<dbReference type="AlphaFoldDB" id="A0A2S8FGY3"/>
<dbReference type="PANTHER" id="PTHR43861">
    <property type="entry name" value="TRANS-ACONITATE 2-METHYLTRANSFERASE-RELATED"/>
    <property type="match status" value="1"/>
</dbReference>